<feature type="transmembrane region" description="Helical" evidence="3">
    <location>
        <begin position="151"/>
        <end position="171"/>
    </location>
</feature>
<evidence type="ECO:0000313" key="5">
    <source>
        <dbReference type="Proteomes" id="UP000220605"/>
    </source>
</evidence>
<dbReference type="VEuPathDB" id="PlasmoDB:PVX_090830"/>
<keyword evidence="3" id="KW-1133">Transmembrane helix</keyword>
<feature type="coiled-coil region" evidence="1">
    <location>
        <begin position="194"/>
        <end position="221"/>
    </location>
</feature>
<gene>
    <name evidence="4" type="ORF">PVP01_0903200</name>
</gene>
<dbReference type="EMBL" id="LT635620">
    <property type="protein sequence ID" value="VUZ95686.1"/>
    <property type="molecule type" value="Genomic_DNA"/>
</dbReference>
<name>A0A564ZU90_PLAVI</name>
<feature type="region of interest" description="Disordered" evidence="2">
    <location>
        <begin position="228"/>
        <end position="267"/>
    </location>
</feature>
<proteinExistence type="predicted"/>
<evidence type="ECO:0000256" key="1">
    <source>
        <dbReference type="SAM" id="Coils"/>
    </source>
</evidence>
<dbReference type="OrthoDB" id="10484956at2759"/>
<reference evidence="5" key="1">
    <citation type="submission" date="2016-07" db="EMBL/GenBank/DDBJ databases">
        <authorList>
            <consortium name="Pathogen Informatics"/>
        </authorList>
    </citation>
    <scope>NUCLEOTIDE SEQUENCE [LARGE SCALE GENOMIC DNA]</scope>
</reference>
<feature type="transmembrane region" description="Helical" evidence="3">
    <location>
        <begin position="52"/>
        <end position="68"/>
    </location>
</feature>
<dbReference type="VEuPathDB" id="PlasmoDB:PVPAM_090007700"/>
<dbReference type="AlphaFoldDB" id="A0A564ZU90"/>
<dbReference type="VEuPathDB" id="PlasmoDB:PVP01_0903200"/>
<dbReference type="Proteomes" id="UP000220605">
    <property type="component" value="Chromosome 9"/>
</dbReference>
<evidence type="ECO:0000256" key="2">
    <source>
        <dbReference type="SAM" id="MobiDB-lite"/>
    </source>
</evidence>
<feature type="compositionally biased region" description="Polar residues" evidence="2">
    <location>
        <begin position="251"/>
        <end position="267"/>
    </location>
</feature>
<organism evidence="4 5">
    <name type="scientific">Plasmodium vivax</name>
    <name type="common">malaria parasite P. vivax</name>
    <dbReference type="NCBI Taxonomy" id="5855"/>
    <lineage>
        <taxon>Eukaryota</taxon>
        <taxon>Sar</taxon>
        <taxon>Alveolata</taxon>
        <taxon>Apicomplexa</taxon>
        <taxon>Aconoidasida</taxon>
        <taxon>Haemosporida</taxon>
        <taxon>Plasmodiidae</taxon>
        <taxon>Plasmodium</taxon>
        <taxon>Plasmodium (Plasmodium)</taxon>
    </lineage>
</organism>
<protein>
    <submittedName>
        <fullName evidence="4">Uncharacterized protein</fullName>
    </submittedName>
</protein>
<keyword evidence="1" id="KW-0175">Coiled coil</keyword>
<evidence type="ECO:0000313" key="4">
    <source>
        <dbReference type="EMBL" id="VUZ95686.1"/>
    </source>
</evidence>
<keyword evidence="3" id="KW-0812">Transmembrane</keyword>
<dbReference type="VEuPathDB" id="PlasmoDB:PVW1_090008200"/>
<accession>A0A564ZU90</accession>
<feature type="compositionally biased region" description="Basic residues" evidence="2">
    <location>
        <begin position="237"/>
        <end position="246"/>
    </location>
</feature>
<evidence type="ECO:0000256" key="3">
    <source>
        <dbReference type="SAM" id="Phobius"/>
    </source>
</evidence>
<sequence>MKNENTKIKQPSEKCKKLTPNSVCYKKNILCINHNELYREERKHVKKCNNKDVSGILSFYLFNLHFFFTYEYVLIIFIKLIKIYFFISQLVVIMVDVRATAEVSNGSQSHDSARNSETEGISNPQEALTGKLTELCKRYMKDSGICGSTELMSMLGFFIFSTIISLIFGIFRRCIFRCKTCCIYGTRSSRRKRMEEERQENEMFEKQMTSLQMRKNLLTRQQKSLQVLMQGPQAQGKGKKKKKKSSKKEPQNSMNNAIQLSYQSPPQ</sequence>
<keyword evidence="3" id="KW-0472">Membrane</keyword>